<evidence type="ECO:0000313" key="2">
    <source>
        <dbReference type="Proteomes" id="UP000003465"/>
    </source>
</evidence>
<dbReference type="EMBL" id="AEAG01000524">
    <property type="protein sequence ID" value="EGH22459.1"/>
    <property type="molecule type" value="Genomic_DNA"/>
</dbReference>
<name>A0A656GA49_PSEA0</name>
<reference evidence="1 2" key="1">
    <citation type="journal article" date="2011" name="PLoS Pathog.">
        <title>Dynamic evolution of pathogenicity revealed by sequencing and comparative genomics of 19 Pseudomonas syringae isolates.</title>
        <authorList>
            <person name="Baltrus D.A."/>
            <person name="Nishimura M.T."/>
            <person name="Romanchuk A."/>
            <person name="Chang J.H."/>
            <person name="Mukhtar M.S."/>
            <person name="Cherkis K."/>
            <person name="Roach J."/>
            <person name="Grant S.R."/>
            <person name="Jones C.D."/>
            <person name="Dangl J.L."/>
        </authorList>
    </citation>
    <scope>NUCLEOTIDE SEQUENCE [LARGE SCALE GENOMIC DNA]</scope>
    <source>
        <strain evidence="1 2">301020</strain>
    </source>
</reference>
<proteinExistence type="predicted"/>
<dbReference type="AlphaFoldDB" id="A0A656GA49"/>
<dbReference type="Proteomes" id="UP000003465">
    <property type="component" value="Unassembled WGS sequence"/>
</dbReference>
<feature type="non-terminal residue" evidence="1">
    <location>
        <position position="38"/>
    </location>
</feature>
<protein>
    <submittedName>
        <fullName evidence="1">Uncharacterized protein</fullName>
    </submittedName>
</protein>
<organism evidence="1 2">
    <name type="scientific">Pseudomonas amygdali pv. mori str. 301020</name>
    <dbReference type="NCBI Taxonomy" id="629261"/>
    <lineage>
        <taxon>Bacteria</taxon>
        <taxon>Pseudomonadati</taxon>
        <taxon>Pseudomonadota</taxon>
        <taxon>Gammaproteobacteria</taxon>
        <taxon>Pseudomonadales</taxon>
        <taxon>Pseudomonadaceae</taxon>
        <taxon>Pseudomonas</taxon>
        <taxon>Pseudomonas amygdali</taxon>
    </lineage>
</organism>
<evidence type="ECO:0000313" key="1">
    <source>
        <dbReference type="EMBL" id="EGH22459.1"/>
    </source>
</evidence>
<accession>A0A656GA49</accession>
<comment type="caution">
    <text evidence="1">The sequence shown here is derived from an EMBL/GenBank/DDBJ whole genome shotgun (WGS) entry which is preliminary data.</text>
</comment>
<gene>
    <name evidence="1" type="ORF">PSYMO_13531</name>
</gene>
<sequence length="38" mass="4202">MLTVTLDACCNRRETIGTGYASHRPGFIPLSAPPRENR</sequence>